<dbReference type="GO" id="GO:0005737">
    <property type="term" value="C:cytoplasm"/>
    <property type="evidence" value="ECO:0007669"/>
    <property type="project" value="TreeGrafter"/>
</dbReference>
<dbReference type="Pfam" id="PF00668">
    <property type="entry name" value="Condensation"/>
    <property type="match status" value="1"/>
</dbReference>
<feature type="region of interest" description="Disordered" evidence="1">
    <location>
        <begin position="1"/>
        <end position="44"/>
    </location>
</feature>
<evidence type="ECO:0000256" key="1">
    <source>
        <dbReference type="SAM" id="MobiDB-lite"/>
    </source>
</evidence>
<name>A0A8A1V030_STRR1</name>
<dbReference type="AlphaFoldDB" id="A0A8A1V030"/>
<dbReference type="Proteomes" id="UP000011074">
    <property type="component" value="Chromosome"/>
</dbReference>
<dbReference type="PANTHER" id="PTHR45527:SF1">
    <property type="entry name" value="FATTY ACID SYNTHASE"/>
    <property type="match status" value="1"/>
</dbReference>
<dbReference type="SUPFAM" id="SSF52777">
    <property type="entry name" value="CoA-dependent acyltransferases"/>
    <property type="match status" value="2"/>
</dbReference>
<dbReference type="GO" id="GO:0003824">
    <property type="term" value="F:catalytic activity"/>
    <property type="evidence" value="ECO:0007669"/>
    <property type="project" value="InterPro"/>
</dbReference>
<dbReference type="Gene3D" id="3.30.559.10">
    <property type="entry name" value="Chloramphenicol acetyltransferase-like domain"/>
    <property type="match status" value="1"/>
</dbReference>
<reference evidence="3" key="2">
    <citation type="submission" date="2020-01" db="EMBL/GenBank/DDBJ databases">
        <authorList>
            <person name="Algora L."/>
            <person name="Schniete J.K."/>
            <person name="MacFadyen A."/>
            <person name="Hoskisson P.A."/>
            <person name="Hunter I.S."/>
            <person name="Herron P.R."/>
        </authorList>
    </citation>
    <scope>NUCLEOTIDE SEQUENCE</scope>
    <source>
        <strain evidence="3">ATCC 10970</strain>
    </source>
</reference>
<evidence type="ECO:0000313" key="4">
    <source>
        <dbReference type="Proteomes" id="UP000011074"/>
    </source>
</evidence>
<dbReference type="InterPro" id="IPR001242">
    <property type="entry name" value="Condensation_dom"/>
</dbReference>
<proteinExistence type="predicted"/>
<feature type="compositionally biased region" description="Basic residues" evidence="1">
    <location>
        <begin position="16"/>
        <end position="28"/>
    </location>
</feature>
<reference evidence="3" key="3">
    <citation type="journal article" date="2021" name="bioRxiv">
        <title>Bilateral symmetry of linear streptomycete chromosomes.</title>
        <authorList>
            <person name="Algora-Gallardo L."/>
            <person name="Schniete J.K."/>
            <person name="Mark D.R."/>
            <person name="Hunter I.S."/>
            <person name="Herron P.R."/>
        </authorList>
    </citation>
    <scope>NUCLEOTIDE SEQUENCE</scope>
    <source>
        <strain evidence="3">ATCC 10970</strain>
    </source>
</reference>
<dbReference type="GO" id="GO:0031177">
    <property type="term" value="F:phosphopantetheine binding"/>
    <property type="evidence" value="ECO:0007669"/>
    <property type="project" value="TreeGrafter"/>
</dbReference>
<organism evidence="3 4">
    <name type="scientific">Streptomyces rimosus subsp. rimosus (strain ATCC 10970 / DSM 40260 / JCM 4667 / NRRL 2234)</name>
    <dbReference type="NCBI Taxonomy" id="1265868"/>
    <lineage>
        <taxon>Bacteria</taxon>
        <taxon>Bacillati</taxon>
        <taxon>Actinomycetota</taxon>
        <taxon>Actinomycetes</taxon>
        <taxon>Kitasatosporales</taxon>
        <taxon>Streptomycetaceae</taxon>
        <taxon>Streptomyces</taxon>
    </lineage>
</organism>
<dbReference type="InterPro" id="IPR023213">
    <property type="entry name" value="CAT-like_dom_sf"/>
</dbReference>
<dbReference type="Gene3D" id="3.30.559.30">
    <property type="entry name" value="Nonribosomal peptide synthetase, condensation domain"/>
    <property type="match status" value="1"/>
</dbReference>
<evidence type="ECO:0000313" key="3">
    <source>
        <dbReference type="EMBL" id="QST84861.1"/>
    </source>
</evidence>
<dbReference type="GO" id="GO:0008610">
    <property type="term" value="P:lipid biosynthetic process"/>
    <property type="evidence" value="ECO:0007669"/>
    <property type="project" value="UniProtKB-ARBA"/>
</dbReference>
<evidence type="ECO:0000259" key="2">
    <source>
        <dbReference type="Pfam" id="PF00668"/>
    </source>
</evidence>
<dbReference type="GO" id="GO:0044550">
    <property type="term" value="P:secondary metabolite biosynthetic process"/>
    <property type="evidence" value="ECO:0007669"/>
    <property type="project" value="TreeGrafter"/>
</dbReference>
<accession>A0A8A1V030</accession>
<dbReference type="EMBL" id="CP048261">
    <property type="protein sequence ID" value="QST84861.1"/>
    <property type="molecule type" value="Genomic_DNA"/>
</dbReference>
<feature type="domain" description="Condensation" evidence="2">
    <location>
        <begin position="93"/>
        <end position="376"/>
    </location>
</feature>
<protein>
    <recommendedName>
        <fullName evidence="2">Condensation domain-containing protein</fullName>
    </recommendedName>
</protein>
<feature type="region of interest" description="Disordered" evidence="1">
    <location>
        <begin position="624"/>
        <end position="653"/>
    </location>
</feature>
<sequence>MSRYAGTRPCPEHGVPGRRRCLRHRRRPRGEVPAVNHPPEPLPTAATVIRSGPLTWVQQWHWYERTIPGPRRVNPTPLADHCHVPPSTTVADIHMALASLTARHEALRTTVDPLRPVQHVHRADWAPLPVDCVDVPAADADTLEAATAALAVRPIDPERNPPWLARVLLEAGKPRAVLMAAHHVLIDGWGLAVLLNQLHDQLLGDDAPAEALAHPLDTVAAQPLERARAAEREWLTRLADNPTGVLAPFGGTNDGEGRHRLQHRSADAYDDLVRIARRYRVSPEVVMLAALAHDVATRTGEHRFLASVVVSNRARAALRNSIGVRALTVPVQIDLRPGAAFGEVVASVAAASAAAYRHGRWRPAELVAAQARMDRRRGVVTVPTIEYNCYSWPRDYLAPAYNSPPSGPVTWVCSAPDEPCDTLYVDLGLDAGVVTLDVTVGDHLLDAEQAMALPVRLCGFLRALADGAECPVPERSLTPAASGWWRAPQGWVCLPKVEDVLRGHPGVLDVTVAPSGEAAGEGEEPHLDAYAHTAPDVTPDHLHRHVLDHLDEVPGIVAPRCYVLSPDGLESGRPSDHSCTAIGGPGAPRVSSRPPASEAERALAAAVIAAVAVVGPSGLIGPGGPVEPSCPVEPTDPSQPGGPVGPGGLPVGSSDSPIAVDMNRCLADHGVTLVAVPRLLALLHRSGFTGIASDELAGTASLGHLAAALKPLSPRAHRGGETSP</sequence>
<reference evidence="3" key="1">
    <citation type="submission" date="2012-12" db="EMBL/GenBank/DDBJ databases">
        <authorList>
            <person name="Pethick F.E."/>
            <person name="MacFadyen A.C."/>
            <person name="Tang Z."/>
            <person name="Sangal V."/>
            <person name="Tze-Tze L."/>
            <person name="Chu J."/>
            <person name="Guo M."/>
            <person name="Kirby R."/>
            <person name="Hoskisson P.A."/>
            <person name="Herron P.R."/>
            <person name="Hunter I.S."/>
        </authorList>
    </citation>
    <scope>NUCLEOTIDE SEQUENCE</scope>
    <source>
        <strain evidence="3">ATCC 10970</strain>
    </source>
</reference>
<dbReference type="GO" id="GO:0043041">
    <property type="term" value="P:amino acid activation for nonribosomal peptide biosynthetic process"/>
    <property type="evidence" value="ECO:0007669"/>
    <property type="project" value="TreeGrafter"/>
</dbReference>
<dbReference type="PANTHER" id="PTHR45527">
    <property type="entry name" value="NONRIBOSOMAL PEPTIDE SYNTHETASE"/>
    <property type="match status" value="1"/>
</dbReference>
<gene>
    <name evidence="3" type="ORF">SRIM_036060</name>
</gene>